<evidence type="ECO:0000313" key="2">
    <source>
        <dbReference type="EMBL" id="JAH80460.1"/>
    </source>
</evidence>
<dbReference type="AlphaFoldDB" id="A0A0E9VT00"/>
<keyword evidence="1" id="KW-0812">Transmembrane</keyword>
<reference evidence="2" key="2">
    <citation type="journal article" date="2015" name="Fish Shellfish Immunol.">
        <title>Early steps in the European eel (Anguilla anguilla)-Vibrio vulnificus interaction in the gills: Role of the RtxA13 toxin.</title>
        <authorList>
            <person name="Callol A."/>
            <person name="Pajuelo D."/>
            <person name="Ebbesson L."/>
            <person name="Teles M."/>
            <person name="MacKenzie S."/>
            <person name="Amaro C."/>
        </authorList>
    </citation>
    <scope>NUCLEOTIDE SEQUENCE</scope>
</reference>
<organism evidence="2">
    <name type="scientific">Anguilla anguilla</name>
    <name type="common">European freshwater eel</name>
    <name type="synonym">Muraena anguilla</name>
    <dbReference type="NCBI Taxonomy" id="7936"/>
    <lineage>
        <taxon>Eukaryota</taxon>
        <taxon>Metazoa</taxon>
        <taxon>Chordata</taxon>
        <taxon>Craniata</taxon>
        <taxon>Vertebrata</taxon>
        <taxon>Euteleostomi</taxon>
        <taxon>Actinopterygii</taxon>
        <taxon>Neopterygii</taxon>
        <taxon>Teleostei</taxon>
        <taxon>Anguilliformes</taxon>
        <taxon>Anguillidae</taxon>
        <taxon>Anguilla</taxon>
    </lineage>
</organism>
<keyword evidence="1" id="KW-0472">Membrane</keyword>
<accession>A0A0E9VT00</accession>
<dbReference type="EMBL" id="GBXM01028117">
    <property type="protein sequence ID" value="JAH80460.1"/>
    <property type="molecule type" value="Transcribed_RNA"/>
</dbReference>
<protein>
    <submittedName>
        <fullName evidence="2">Uncharacterized protein</fullName>
    </submittedName>
</protein>
<name>A0A0E9VT00_ANGAN</name>
<feature type="transmembrane region" description="Helical" evidence="1">
    <location>
        <begin position="23"/>
        <end position="44"/>
    </location>
</feature>
<reference evidence="2" key="1">
    <citation type="submission" date="2014-11" db="EMBL/GenBank/DDBJ databases">
        <authorList>
            <person name="Amaro Gonzalez C."/>
        </authorList>
    </citation>
    <scope>NUCLEOTIDE SEQUENCE</scope>
</reference>
<keyword evidence="1" id="KW-1133">Transmembrane helix</keyword>
<evidence type="ECO:0000256" key="1">
    <source>
        <dbReference type="SAM" id="Phobius"/>
    </source>
</evidence>
<proteinExistence type="predicted"/>
<sequence length="57" mass="6837">MNGFSQIAFSKCPYARHMKCKIYYIYSIYELNFFFSIVALHSAWSNTHNTAYLKIFR</sequence>